<evidence type="ECO:0000259" key="15">
    <source>
        <dbReference type="PROSITE" id="PS51686"/>
    </source>
</evidence>
<keyword evidence="6" id="KW-0698">rRNA processing</keyword>
<evidence type="ECO:0000256" key="5">
    <source>
        <dbReference type="ARBA" id="ARBA00022490"/>
    </source>
</evidence>
<dbReference type="PANTHER" id="PTHR22807:SF61">
    <property type="entry name" value="NOL1_NOP2_SUN FAMILY PROTEIN _ ANTITERMINATION NUSB DOMAIN-CONTAINING PROTEIN"/>
    <property type="match status" value="1"/>
</dbReference>
<evidence type="ECO:0000256" key="7">
    <source>
        <dbReference type="ARBA" id="ARBA00022603"/>
    </source>
</evidence>
<dbReference type="NCBIfam" id="TIGR00563">
    <property type="entry name" value="rsmB"/>
    <property type="match status" value="1"/>
</dbReference>
<dbReference type="EMBL" id="AP023423">
    <property type="protein sequence ID" value="BCK86256.1"/>
    <property type="molecule type" value="Genomic_DNA"/>
</dbReference>
<feature type="binding site" evidence="14">
    <location>
        <position position="298"/>
    </location>
    <ligand>
        <name>S-adenosyl-L-methionine</name>
        <dbReference type="ChEBI" id="CHEBI:59789"/>
    </ligand>
</feature>
<dbReference type="Pfam" id="PF01029">
    <property type="entry name" value="NusB"/>
    <property type="match status" value="1"/>
</dbReference>
<dbReference type="PROSITE" id="PS51686">
    <property type="entry name" value="SAM_MT_RSMB_NOP"/>
    <property type="match status" value="1"/>
</dbReference>
<evidence type="ECO:0000256" key="11">
    <source>
        <dbReference type="ARBA" id="ARBA00030399"/>
    </source>
</evidence>
<evidence type="ECO:0000256" key="4">
    <source>
        <dbReference type="ARBA" id="ARBA00012140"/>
    </source>
</evidence>
<keyword evidence="9 14" id="KW-0949">S-adenosyl-L-methionine</keyword>
<dbReference type="PRINTS" id="PR02008">
    <property type="entry name" value="RCMTFAMILY"/>
</dbReference>
<dbReference type="Pfam" id="PF01189">
    <property type="entry name" value="Methyltr_RsmB-F"/>
    <property type="match status" value="1"/>
</dbReference>
<dbReference type="Gene3D" id="3.30.70.1170">
    <property type="entry name" value="Sun protein, domain 3"/>
    <property type="match status" value="1"/>
</dbReference>
<keyword evidence="10 14" id="KW-0694">RNA-binding</keyword>
<dbReference type="InterPro" id="IPR004573">
    <property type="entry name" value="rRNA_ssu_MeTfrase_B"/>
</dbReference>
<comment type="subcellular location">
    <subcellularLocation>
        <location evidence="2">Cytoplasm</location>
    </subcellularLocation>
</comment>
<evidence type="ECO:0000256" key="8">
    <source>
        <dbReference type="ARBA" id="ARBA00022679"/>
    </source>
</evidence>
<dbReference type="GO" id="GO:0003723">
    <property type="term" value="F:RNA binding"/>
    <property type="evidence" value="ECO:0007669"/>
    <property type="project" value="UniProtKB-UniRule"/>
</dbReference>
<evidence type="ECO:0000313" key="17">
    <source>
        <dbReference type="Proteomes" id="UP001320326"/>
    </source>
</evidence>
<protein>
    <recommendedName>
        <fullName evidence="4">16S rRNA (cytosine(967)-C(5))-methyltransferase</fullName>
        <ecNumber evidence="4">2.1.1.176</ecNumber>
    </recommendedName>
    <alternativeName>
        <fullName evidence="11">16S rRNA m5C967 methyltransferase</fullName>
    </alternativeName>
    <alternativeName>
        <fullName evidence="12">rRNA (cytosine-C(5)-)-methyltransferase RsmB</fullName>
    </alternativeName>
</protein>
<evidence type="ECO:0000256" key="3">
    <source>
        <dbReference type="ARBA" id="ARBA00007494"/>
    </source>
</evidence>
<dbReference type="RefSeq" id="WP_237247442.1">
    <property type="nucleotide sequence ID" value="NZ_AP023423.1"/>
</dbReference>
<evidence type="ECO:0000313" key="16">
    <source>
        <dbReference type="EMBL" id="BCK86256.1"/>
    </source>
</evidence>
<dbReference type="NCBIfam" id="NF008149">
    <property type="entry name" value="PRK10901.1"/>
    <property type="match status" value="1"/>
</dbReference>
<dbReference type="PROSITE" id="PS01153">
    <property type="entry name" value="NOL1_NOP2_SUN"/>
    <property type="match status" value="1"/>
</dbReference>
<dbReference type="CDD" id="cd02440">
    <property type="entry name" value="AdoMet_MTases"/>
    <property type="match status" value="1"/>
</dbReference>
<sequence length="424" mass="47256">MQRIQLEAAKAVGKVVRDGRNLTQVLGETLRKQSSLNAQEKGALQDLCYGTLRYYARLNFILDNLLQRRVQETPLRCLLLVALYQLQHTRAGQYAIVDQAVNAAKLFNPAASGLVNAVLRNFLRRQPALLEAADQNEESRYAYPQWWIDTLKRQYGEQAAAILAAGNEHPPMTLRVNVRHTNATEYQSLLASQGIAAQIVGPVALKLERPIPVERLPNFEEGWVSVQDGGAQQAAYLLDVRDGMHVLDACAAPGGKTAHLLESADIDLVALDKEEERLQRVHQNLQRLHLDARVVCGDAATPEAWWDGRPFQRILADVPCSASGVVRRHPDIKWLRRPEDIESFAAQQAQILESLWLLLAGDGKLLYATCSVFARENQQVIDAFLSRHGEATRIALSATGMTDGQLLPNEEHDGFFYALLHKQA</sequence>
<dbReference type="SUPFAM" id="SSF53335">
    <property type="entry name" value="S-adenosyl-L-methionine-dependent methyltransferases"/>
    <property type="match status" value="1"/>
</dbReference>
<organism evidence="16 17">
    <name type="scientific">Sideroxyarcus emersonii</name>
    <dbReference type="NCBI Taxonomy" id="2764705"/>
    <lineage>
        <taxon>Bacteria</taxon>
        <taxon>Pseudomonadati</taxon>
        <taxon>Pseudomonadota</taxon>
        <taxon>Betaproteobacteria</taxon>
        <taxon>Nitrosomonadales</taxon>
        <taxon>Gallionellaceae</taxon>
        <taxon>Sideroxyarcus</taxon>
    </lineage>
</organism>
<comment type="function">
    <text evidence="1">Specifically methylates the cytosine at position 967 (m5C967) of 16S rRNA.</text>
</comment>
<comment type="similarity">
    <text evidence="3 14">Belongs to the class I-like SAM-binding methyltransferase superfamily. RsmB/NOP family.</text>
</comment>
<dbReference type="AlphaFoldDB" id="A0AAN2BXN8"/>
<feature type="binding site" evidence="14">
    <location>
        <position position="317"/>
    </location>
    <ligand>
        <name>S-adenosyl-L-methionine</name>
        <dbReference type="ChEBI" id="CHEBI:59789"/>
    </ligand>
</feature>
<dbReference type="InterPro" id="IPR023267">
    <property type="entry name" value="RCMT"/>
</dbReference>
<dbReference type="EC" id="2.1.1.176" evidence="4"/>
<evidence type="ECO:0000256" key="6">
    <source>
        <dbReference type="ARBA" id="ARBA00022552"/>
    </source>
</evidence>
<evidence type="ECO:0000256" key="10">
    <source>
        <dbReference type="ARBA" id="ARBA00022884"/>
    </source>
</evidence>
<dbReference type="Gene3D" id="3.40.50.150">
    <property type="entry name" value="Vaccinia Virus protein VP39"/>
    <property type="match status" value="1"/>
</dbReference>
<dbReference type="GO" id="GO:0008649">
    <property type="term" value="F:rRNA methyltransferase activity"/>
    <property type="evidence" value="ECO:0007669"/>
    <property type="project" value="InterPro"/>
</dbReference>
<evidence type="ECO:0000256" key="13">
    <source>
        <dbReference type="ARBA" id="ARBA00047283"/>
    </source>
</evidence>
<keyword evidence="17" id="KW-1185">Reference proteome</keyword>
<dbReference type="InterPro" id="IPR054728">
    <property type="entry name" value="RsmB-like_ferredoxin"/>
</dbReference>
<dbReference type="InterPro" id="IPR006027">
    <property type="entry name" value="NusB_RsmB_TIM44"/>
</dbReference>
<evidence type="ECO:0000256" key="9">
    <source>
        <dbReference type="ARBA" id="ARBA00022691"/>
    </source>
</evidence>
<evidence type="ECO:0000256" key="12">
    <source>
        <dbReference type="ARBA" id="ARBA00031088"/>
    </source>
</evidence>
<dbReference type="GO" id="GO:0006355">
    <property type="term" value="P:regulation of DNA-templated transcription"/>
    <property type="evidence" value="ECO:0007669"/>
    <property type="project" value="InterPro"/>
</dbReference>
<feature type="binding site" evidence="14">
    <location>
        <position position="272"/>
    </location>
    <ligand>
        <name>S-adenosyl-L-methionine</name>
        <dbReference type="ChEBI" id="CHEBI:59789"/>
    </ligand>
</feature>
<dbReference type="InterPro" id="IPR018314">
    <property type="entry name" value="RsmB/NOL1/NOP2-like_CS"/>
</dbReference>
<feature type="active site" description="Nucleophile" evidence="14">
    <location>
        <position position="370"/>
    </location>
</feature>
<dbReference type="FunFam" id="3.40.50.150:FF:000022">
    <property type="entry name" value="Ribosomal RNA small subunit methyltransferase B"/>
    <property type="match status" value="1"/>
</dbReference>
<dbReference type="SUPFAM" id="SSF48013">
    <property type="entry name" value="NusB-like"/>
    <property type="match status" value="1"/>
</dbReference>
<dbReference type="PANTHER" id="PTHR22807">
    <property type="entry name" value="NOP2 YEAST -RELATED NOL1/NOP2/FMU SUN DOMAIN-CONTAINING"/>
    <property type="match status" value="1"/>
</dbReference>
<keyword evidence="5" id="KW-0963">Cytoplasm</keyword>
<keyword evidence="7 14" id="KW-0489">Methyltransferase</keyword>
<evidence type="ECO:0000256" key="1">
    <source>
        <dbReference type="ARBA" id="ARBA00002724"/>
    </source>
</evidence>
<feature type="domain" description="SAM-dependent MTase RsmB/NOP-type" evidence="15">
    <location>
        <begin position="162"/>
        <end position="423"/>
    </location>
</feature>
<evidence type="ECO:0000256" key="2">
    <source>
        <dbReference type="ARBA" id="ARBA00004496"/>
    </source>
</evidence>
<proteinExistence type="inferred from homology"/>
<name>A0AAN2BXN8_9PROT</name>
<dbReference type="KEGG" id="seme:MIZ01_0010"/>
<accession>A0AAN2BXN8</accession>
<evidence type="ECO:0000256" key="14">
    <source>
        <dbReference type="PROSITE-ProRule" id="PRU01023"/>
    </source>
</evidence>
<reference evidence="16 17" key="1">
    <citation type="journal article" date="2022" name="Int. J. Syst. Evol. Microbiol.">
        <title>&lt;i&gt;Sideroxyarcus emersonii&lt;/i&gt; gen. nov. sp. nov., a neutrophilic, microaerobic iron- and thiosulfate-oxidizing bacterium isolated from iron-rich wetland sediment.</title>
        <authorList>
            <person name="Kato S."/>
            <person name="Itoh T."/>
            <person name="Iino T."/>
            <person name="Ohkuma M."/>
        </authorList>
    </citation>
    <scope>NUCLEOTIDE SEQUENCE [LARGE SCALE GENOMIC DNA]</scope>
    <source>
        <strain evidence="16 17">MIZ01</strain>
    </source>
</reference>
<gene>
    <name evidence="16" type="ORF">MIZ01_0010</name>
</gene>
<feature type="binding site" evidence="14">
    <location>
        <begin position="250"/>
        <end position="256"/>
    </location>
    <ligand>
        <name>S-adenosyl-L-methionine</name>
        <dbReference type="ChEBI" id="CHEBI:59789"/>
    </ligand>
</feature>
<dbReference type="GO" id="GO:0005737">
    <property type="term" value="C:cytoplasm"/>
    <property type="evidence" value="ECO:0007669"/>
    <property type="project" value="UniProtKB-SubCell"/>
</dbReference>
<dbReference type="InterPro" id="IPR029063">
    <property type="entry name" value="SAM-dependent_MTases_sf"/>
</dbReference>
<comment type="catalytic activity">
    <reaction evidence="13">
        <text>cytidine(967) in 16S rRNA + S-adenosyl-L-methionine = 5-methylcytidine(967) in 16S rRNA + S-adenosyl-L-homocysteine + H(+)</text>
        <dbReference type="Rhea" id="RHEA:42748"/>
        <dbReference type="Rhea" id="RHEA-COMP:10219"/>
        <dbReference type="Rhea" id="RHEA-COMP:10220"/>
        <dbReference type="ChEBI" id="CHEBI:15378"/>
        <dbReference type="ChEBI" id="CHEBI:57856"/>
        <dbReference type="ChEBI" id="CHEBI:59789"/>
        <dbReference type="ChEBI" id="CHEBI:74483"/>
        <dbReference type="ChEBI" id="CHEBI:82748"/>
        <dbReference type="EC" id="2.1.1.176"/>
    </reaction>
</comment>
<dbReference type="InterPro" id="IPR001678">
    <property type="entry name" value="MeTrfase_RsmB-F_NOP2_dom"/>
</dbReference>
<dbReference type="Proteomes" id="UP001320326">
    <property type="component" value="Chromosome"/>
</dbReference>
<dbReference type="Gene3D" id="1.10.940.10">
    <property type="entry name" value="NusB-like"/>
    <property type="match status" value="1"/>
</dbReference>
<dbReference type="InterPro" id="IPR049560">
    <property type="entry name" value="MeTrfase_RsmB-F_NOP2_cat"/>
</dbReference>
<dbReference type="InterPro" id="IPR035926">
    <property type="entry name" value="NusB-like_sf"/>
</dbReference>
<keyword evidence="8 14" id="KW-0808">Transferase</keyword>
<dbReference type="Pfam" id="PF22458">
    <property type="entry name" value="RsmF-B_ferredox"/>
    <property type="match status" value="1"/>
</dbReference>